<comment type="caution">
    <text evidence="2">The sequence shown here is derived from an EMBL/GenBank/DDBJ whole genome shotgun (WGS) entry which is preliminary data.</text>
</comment>
<dbReference type="EMBL" id="CAMAPF010000015">
    <property type="protein sequence ID" value="CAH9069219.1"/>
    <property type="molecule type" value="Genomic_DNA"/>
</dbReference>
<dbReference type="AlphaFoldDB" id="A0AAV0C8Y7"/>
<dbReference type="Proteomes" id="UP001152523">
    <property type="component" value="Unassembled WGS sequence"/>
</dbReference>
<keyword evidence="1" id="KW-0812">Transmembrane</keyword>
<evidence type="ECO:0000313" key="2">
    <source>
        <dbReference type="EMBL" id="CAH9069219.1"/>
    </source>
</evidence>
<evidence type="ECO:0008006" key="4">
    <source>
        <dbReference type="Google" id="ProtNLM"/>
    </source>
</evidence>
<evidence type="ECO:0000313" key="3">
    <source>
        <dbReference type="Proteomes" id="UP001152523"/>
    </source>
</evidence>
<keyword evidence="3" id="KW-1185">Reference proteome</keyword>
<name>A0AAV0C8Y7_9ASTE</name>
<organism evidence="2 3">
    <name type="scientific">Cuscuta epithymum</name>
    <dbReference type="NCBI Taxonomy" id="186058"/>
    <lineage>
        <taxon>Eukaryota</taxon>
        <taxon>Viridiplantae</taxon>
        <taxon>Streptophyta</taxon>
        <taxon>Embryophyta</taxon>
        <taxon>Tracheophyta</taxon>
        <taxon>Spermatophyta</taxon>
        <taxon>Magnoliopsida</taxon>
        <taxon>eudicotyledons</taxon>
        <taxon>Gunneridae</taxon>
        <taxon>Pentapetalae</taxon>
        <taxon>asterids</taxon>
        <taxon>lamiids</taxon>
        <taxon>Solanales</taxon>
        <taxon>Convolvulaceae</taxon>
        <taxon>Cuscuteae</taxon>
        <taxon>Cuscuta</taxon>
        <taxon>Cuscuta subgen. Cuscuta</taxon>
    </lineage>
</organism>
<keyword evidence="1" id="KW-1133">Transmembrane helix</keyword>
<sequence>MSSSSTSSLRKNSLCTLNYEPAVYCLCGMKAPLCKGRESERMFYGCQQWKHNRGCGFCGWKDAMDATYGGDGHVPHCNTRDEGTYGGGFVELQRANSSFDQGIHLLRRDIGYLTGVVQTEGGKNKRFRLIFGCCCFVNIVVVAMVYFTLKNSCMR</sequence>
<accession>A0AAV0C8Y7</accession>
<gene>
    <name evidence="2" type="ORF">CEPIT_LOCUS3036</name>
</gene>
<evidence type="ECO:0000256" key="1">
    <source>
        <dbReference type="SAM" id="Phobius"/>
    </source>
</evidence>
<proteinExistence type="predicted"/>
<feature type="transmembrane region" description="Helical" evidence="1">
    <location>
        <begin position="129"/>
        <end position="149"/>
    </location>
</feature>
<keyword evidence="1" id="KW-0472">Membrane</keyword>
<protein>
    <recommendedName>
        <fullName evidence="4">Zinc finger GRF-type domain-containing protein</fullName>
    </recommendedName>
</protein>
<reference evidence="2" key="1">
    <citation type="submission" date="2022-07" db="EMBL/GenBank/DDBJ databases">
        <authorList>
            <person name="Macas J."/>
            <person name="Novak P."/>
            <person name="Neumann P."/>
        </authorList>
    </citation>
    <scope>NUCLEOTIDE SEQUENCE</scope>
</reference>